<protein>
    <submittedName>
        <fullName evidence="2">Uncharacterized protein</fullName>
    </submittedName>
</protein>
<keyword evidence="3" id="KW-1185">Reference proteome</keyword>
<proteinExistence type="predicted"/>
<dbReference type="Proteomes" id="UP001152622">
    <property type="component" value="Chromosome 10"/>
</dbReference>
<organism evidence="2 3">
    <name type="scientific">Synaphobranchus kaupii</name>
    <name type="common">Kaup's arrowtooth eel</name>
    <dbReference type="NCBI Taxonomy" id="118154"/>
    <lineage>
        <taxon>Eukaryota</taxon>
        <taxon>Metazoa</taxon>
        <taxon>Chordata</taxon>
        <taxon>Craniata</taxon>
        <taxon>Vertebrata</taxon>
        <taxon>Euteleostomi</taxon>
        <taxon>Actinopterygii</taxon>
        <taxon>Neopterygii</taxon>
        <taxon>Teleostei</taxon>
        <taxon>Anguilliformes</taxon>
        <taxon>Synaphobranchidae</taxon>
        <taxon>Synaphobranchus</taxon>
    </lineage>
</organism>
<name>A0A9Q1IQJ5_SYNKA</name>
<evidence type="ECO:0000256" key="1">
    <source>
        <dbReference type="SAM" id="MobiDB-lite"/>
    </source>
</evidence>
<dbReference type="AlphaFoldDB" id="A0A9Q1IQJ5"/>
<dbReference type="EMBL" id="JAINUF010000010">
    <property type="protein sequence ID" value="KAJ8348677.1"/>
    <property type="molecule type" value="Genomic_DNA"/>
</dbReference>
<evidence type="ECO:0000313" key="3">
    <source>
        <dbReference type="Proteomes" id="UP001152622"/>
    </source>
</evidence>
<gene>
    <name evidence="2" type="ORF">SKAU_G00272660</name>
</gene>
<feature type="region of interest" description="Disordered" evidence="1">
    <location>
        <begin position="1"/>
        <end position="23"/>
    </location>
</feature>
<sequence length="68" mass="7086">MVITGLSGDVTGSPDAISRGGNERLVDKHLSASHHSAPLTTRNIMQMRAACARAAGGLSQIKFRALLA</sequence>
<comment type="caution">
    <text evidence="2">The sequence shown here is derived from an EMBL/GenBank/DDBJ whole genome shotgun (WGS) entry which is preliminary data.</text>
</comment>
<reference evidence="2" key="1">
    <citation type="journal article" date="2023" name="Science">
        <title>Genome structures resolve the early diversification of teleost fishes.</title>
        <authorList>
            <person name="Parey E."/>
            <person name="Louis A."/>
            <person name="Montfort J."/>
            <person name="Bouchez O."/>
            <person name="Roques C."/>
            <person name="Iampietro C."/>
            <person name="Lluch J."/>
            <person name="Castinel A."/>
            <person name="Donnadieu C."/>
            <person name="Desvignes T."/>
            <person name="Floi Bucao C."/>
            <person name="Jouanno E."/>
            <person name="Wen M."/>
            <person name="Mejri S."/>
            <person name="Dirks R."/>
            <person name="Jansen H."/>
            <person name="Henkel C."/>
            <person name="Chen W.J."/>
            <person name="Zahm M."/>
            <person name="Cabau C."/>
            <person name="Klopp C."/>
            <person name="Thompson A.W."/>
            <person name="Robinson-Rechavi M."/>
            <person name="Braasch I."/>
            <person name="Lecointre G."/>
            <person name="Bobe J."/>
            <person name="Postlethwait J.H."/>
            <person name="Berthelot C."/>
            <person name="Roest Crollius H."/>
            <person name="Guiguen Y."/>
        </authorList>
    </citation>
    <scope>NUCLEOTIDE SEQUENCE</scope>
    <source>
        <strain evidence="2">WJC10195</strain>
    </source>
</reference>
<evidence type="ECO:0000313" key="2">
    <source>
        <dbReference type="EMBL" id="KAJ8348677.1"/>
    </source>
</evidence>
<accession>A0A9Q1IQJ5</accession>